<dbReference type="Proteomes" id="UP000024284">
    <property type="component" value="Unassembled WGS sequence"/>
</dbReference>
<feature type="transmembrane region" description="Helical" evidence="1">
    <location>
        <begin position="64"/>
        <end position="85"/>
    </location>
</feature>
<dbReference type="PATRIC" id="fig|1219045.3.peg.3811"/>
<dbReference type="EMBL" id="JFZA02000060">
    <property type="protein sequence ID" value="KFG88566.1"/>
    <property type="molecule type" value="Genomic_DNA"/>
</dbReference>
<evidence type="ECO:0000313" key="2">
    <source>
        <dbReference type="EMBL" id="KFG88566.1"/>
    </source>
</evidence>
<gene>
    <name evidence="2" type="ORF">BV98_003752</name>
</gene>
<dbReference type="eggNOG" id="ENOG5033MZ9">
    <property type="taxonomic scope" value="Bacteria"/>
</dbReference>
<keyword evidence="1" id="KW-0812">Transmembrane</keyword>
<accession>A0A086P598</accession>
<proteinExistence type="predicted"/>
<evidence type="ECO:0000313" key="3">
    <source>
        <dbReference type="Proteomes" id="UP000024284"/>
    </source>
</evidence>
<keyword evidence="1" id="KW-1133">Transmembrane helix</keyword>
<dbReference type="AlphaFoldDB" id="A0A086P598"/>
<sequence length="299" mass="32196">MGKGPWPVSETAIHPLRWTLCVPCNSADKKVKTHYPLPVLECTSLENSSVGKEIRVMRVNRGHLALAGSAIALAGFMLSPAIGAATDLVRMRADVPVSLGALGSISSFTPTTKDPRLAAAYARIAASAGRQNFRFTPTSGSLSGQRSVTVMVRAADLNDRVSVNRTLDPVSIAPVAFSLNSANNWRKFALPEAVGRKELDPVSIDQIAGAKNFSLDEGGKNRFSTKVMIESRRDPGTAVRTPNADKDYSLDLASSYSLTRNLNVTAGLRYNNSVIGRLAPMTDERQDNQAVYLGTVFKF</sequence>
<evidence type="ECO:0000256" key="1">
    <source>
        <dbReference type="SAM" id="Phobius"/>
    </source>
</evidence>
<reference evidence="2" key="1">
    <citation type="submission" date="2014-08" db="EMBL/GenBank/DDBJ databases">
        <title>Draft genome sequences of Sphingobium herbicidovorans.</title>
        <authorList>
            <person name="Gan H.M."/>
            <person name="Gan H.Y."/>
            <person name="Savka M.A."/>
        </authorList>
    </citation>
    <scope>NUCLEOTIDE SEQUENCE [LARGE SCALE GENOMIC DNA]</scope>
    <source>
        <strain evidence="2">NBRC 16415</strain>
    </source>
</reference>
<comment type="caution">
    <text evidence="2">The sequence shown here is derived from an EMBL/GenBank/DDBJ whole genome shotgun (WGS) entry which is preliminary data.</text>
</comment>
<protein>
    <submittedName>
        <fullName evidence="2">Uncharacterized protein</fullName>
    </submittedName>
</protein>
<name>A0A086P598_SPHHM</name>
<organism evidence="2 3">
    <name type="scientific">Sphingobium herbicidovorans (strain ATCC 700291 / DSM 11019 / CCUG 56400 / KCTC 2939 / LMG 18315 / NBRC 16415 / MH)</name>
    <name type="common">Sphingomonas herbicidovorans</name>
    <dbReference type="NCBI Taxonomy" id="1219045"/>
    <lineage>
        <taxon>Bacteria</taxon>
        <taxon>Pseudomonadati</taxon>
        <taxon>Pseudomonadota</taxon>
        <taxon>Alphaproteobacteria</taxon>
        <taxon>Sphingomonadales</taxon>
        <taxon>Sphingomonadaceae</taxon>
        <taxon>Sphingobium</taxon>
    </lineage>
</organism>
<keyword evidence="3" id="KW-1185">Reference proteome</keyword>
<keyword evidence="1" id="KW-0472">Membrane</keyword>
<dbReference type="STRING" id="76947.GCA_002080435_01829"/>